<name>A0ABU6KEA2_9BACI</name>
<dbReference type="Pfam" id="PF00185">
    <property type="entry name" value="OTCace"/>
    <property type="match status" value="1"/>
</dbReference>
<evidence type="ECO:0000256" key="1">
    <source>
        <dbReference type="ARBA" id="ARBA00004852"/>
    </source>
</evidence>
<feature type="binding site" evidence="7">
    <location>
        <position position="129"/>
    </location>
    <ligand>
        <name>carbamoyl phosphate</name>
        <dbReference type="ChEBI" id="CHEBI:58228"/>
    </ligand>
</feature>
<dbReference type="GO" id="GO:0004070">
    <property type="term" value="F:aspartate carbamoyltransferase activity"/>
    <property type="evidence" value="ECO:0007669"/>
    <property type="project" value="UniProtKB-EC"/>
</dbReference>
<feature type="binding site" evidence="7">
    <location>
        <position position="76"/>
    </location>
    <ligand>
        <name>L-aspartate</name>
        <dbReference type="ChEBI" id="CHEBI:29991"/>
    </ligand>
</feature>
<evidence type="ECO:0000256" key="3">
    <source>
        <dbReference type="ARBA" id="ARBA00022679"/>
    </source>
</evidence>
<comment type="pathway">
    <text evidence="1 7">Pyrimidine metabolism; UMP biosynthesis via de novo pathway; (S)-dihydroorotate from bicarbonate: step 2/3.</text>
</comment>
<evidence type="ECO:0000256" key="2">
    <source>
        <dbReference type="ARBA" id="ARBA00008896"/>
    </source>
</evidence>
<evidence type="ECO:0000313" key="10">
    <source>
        <dbReference type="EMBL" id="MEC5422764.1"/>
    </source>
</evidence>
<sequence>MRHFISVKQLTEQEILSVLEIAEEYRENKFHIKQELFVANLFYEPSTRTKMSFIVAQRKLGMEVLDFHTETSSVQKGESLYDTAKTFEAIGTNMLVVRHPDDTWFEELHQNAAVPIINAGAGKEEHPTQCMLDLLTIYQEFGTFKNLKVAIVGDIKHSRVAHSNAIALDRLGANVYLSSAPGFEDEDFDFPYVTIDDAVETCDVVMLLRIQHERHQQDSNSAKEDYLEHYGLTKEREKVMKDHAIILHPAPVNRGIEIDTDLVECSRSRIFKQMNNGVYVRMAIIAKLLLEWGIIDENVIEECQEAGFTKRINSM</sequence>
<evidence type="ECO:0000256" key="5">
    <source>
        <dbReference type="ARBA" id="ARBA00043884"/>
    </source>
</evidence>
<dbReference type="NCBIfam" id="NF002032">
    <property type="entry name" value="PRK00856.1"/>
    <property type="match status" value="1"/>
</dbReference>
<keyword evidence="11" id="KW-1185">Reference proteome</keyword>
<accession>A0ABU6KEA2</accession>
<proteinExistence type="inferred from homology"/>
<comment type="subunit">
    <text evidence="7">Heterododecamer (2C3:3R2) of six catalytic PyrB chains organized as two trimers (C3), and six regulatory PyrI chains organized as three dimers (R2).</text>
</comment>
<gene>
    <name evidence="7" type="primary">pyrB</name>
    <name evidence="10" type="ORF">QGM71_04540</name>
</gene>
<dbReference type="InterPro" id="IPR006130">
    <property type="entry name" value="Asp/Orn_carbamoylTrfase"/>
</dbReference>
<dbReference type="InterPro" id="IPR006132">
    <property type="entry name" value="Asp/Orn_carbamoyltranf_P-bd"/>
</dbReference>
<dbReference type="NCBIfam" id="TIGR00670">
    <property type="entry name" value="asp_carb_tr"/>
    <property type="match status" value="1"/>
</dbReference>
<dbReference type="PRINTS" id="PR00100">
    <property type="entry name" value="AOTCASE"/>
</dbReference>
<comment type="similarity">
    <text evidence="2 7">Belongs to the aspartate/ornithine carbamoyltransferase superfamily. ATCase family.</text>
</comment>
<dbReference type="EC" id="2.1.3.2" evidence="7"/>
<dbReference type="EMBL" id="JARZFX010000001">
    <property type="protein sequence ID" value="MEC5422764.1"/>
    <property type="molecule type" value="Genomic_DNA"/>
</dbReference>
<feature type="binding site" evidence="7">
    <location>
        <position position="159"/>
    </location>
    <ligand>
        <name>L-aspartate</name>
        <dbReference type="ChEBI" id="CHEBI:29991"/>
    </ligand>
</feature>
<dbReference type="Proteomes" id="UP001335737">
    <property type="component" value="Unassembled WGS sequence"/>
</dbReference>
<dbReference type="PANTHER" id="PTHR45753:SF6">
    <property type="entry name" value="ASPARTATE CARBAMOYLTRANSFERASE"/>
    <property type="match status" value="1"/>
</dbReference>
<evidence type="ECO:0000259" key="8">
    <source>
        <dbReference type="Pfam" id="PF00185"/>
    </source>
</evidence>
<evidence type="ECO:0000256" key="7">
    <source>
        <dbReference type="HAMAP-Rule" id="MF_00001"/>
    </source>
</evidence>
<dbReference type="PROSITE" id="PS00097">
    <property type="entry name" value="CARBAMOYLTRANSFERASE"/>
    <property type="match status" value="1"/>
</dbReference>
<dbReference type="Pfam" id="PF02729">
    <property type="entry name" value="OTCace_N"/>
    <property type="match status" value="1"/>
</dbReference>
<feature type="domain" description="Aspartate/ornithine carbamoyltransferase Asp/Orn-binding" evidence="8">
    <location>
        <begin position="145"/>
        <end position="286"/>
    </location>
</feature>
<dbReference type="InterPro" id="IPR002082">
    <property type="entry name" value="Asp_carbamoyltransf"/>
</dbReference>
<feature type="binding site" evidence="7">
    <location>
        <position position="49"/>
    </location>
    <ligand>
        <name>carbamoyl phosphate</name>
        <dbReference type="ChEBI" id="CHEBI:58228"/>
    </ligand>
</feature>
<feature type="binding site" evidence="7">
    <location>
        <position position="250"/>
    </location>
    <ligand>
        <name>carbamoyl phosphate</name>
        <dbReference type="ChEBI" id="CHEBI:58228"/>
    </ligand>
</feature>
<feature type="binding site" evidence="7">
    <location>
        <position position="98"/>
    </location>
    <ligand>
        <name>carbamoyl phosphate</name>
        <dbReference type="ChEBI" id="CHEBI:58228"/>
    </ligand>
</feature>
<dbReference type="Gene3D" id="3.40.50.1370">
    <property type="entry name" value="Aspartate/ornithine carbamoyltransferase"/>
    <property type="match status" value="2"/>
</dbReference>
<feature type="binding site" evidence="7">
    <location>
        <position position="251"/>
    </location>
    <ligand>
        <name>carbamoyl phosphate</name>
        <dbReference type="ChEBI" id="CHEBI:58228"/>
    </ligand>
</feature>
<comment type="caution">
    <text evidence="10">The sequence shown here is derived from an EMBL/GenBank/DDBJ whole genome shotgun (WGS) entry which is preliminary data.</text>
</comment>
<evidence type="ECO:0000256" key="4">
    <source>
        <dbReference type="ARBA" id="ARBA00022975"/>
    </source>
</evidence>
<protein>
    <recommendedName>
        <fullName evidence="7">Aspartate carbamoyltransferase</fullName>
        <ecNumber evidence="7">2.1.3.2</ecNumber>
    </recommendedName>
    <alternativeName>
        <fullName evidence="7">Aspartate transcarbamylase</fullName>
        <shortName evidence="7">ATCase</shortName>
    </alternativeName>
</protein>
<dbReference type="SUPFAM" id="SSF53671">
    <property type="entry name" value="Aspartate/ornithine carbamoyltransferase"/>
    <property type="match status" value="1"/>
</dbReference>
<evidence type="ECO:0000259" key="9">
    <source>
        <dbReference type="Pfam" id="PF02729"/>
    </source>
</evidence>
<organism evidence="10 11">
    <name type="scientific">Virgibacillus tibetensis</name>
    <dbReference type="NCBI Taxonomy" id="3042313"/>
    <lineage>
        <taxon>Bacteria</taxon>
        <taxon>Bacillati</taxon>
        <taxon>Bacillota</taxon>
        <taxon>Bacilli</taxon>
        <taxon>Bacillales</taxon>
        <taxon>Bacillaceae</taxon>
        <taxon>Virgibacillus</taxon>
    </lineage>
</organism>
<dbReference type="InterPro" id="IPR036901">
    <property type="entry name" value="Asp/Orn_carbamoylTrfase_sf"/>
</dbReference>
<keyword evidence="3 7" id="KW-0808">Transferase</keyword>
<feature type="binding site" evidence="7">
    <location>
        <position position="48"/>
    </location>
    <ligand>
        <name>carbamoyl phosphate</name>
        <dbReference type="ChEBI" id="CHEBI:58228"/>
    </ligand>
</feature>
<dbReference type="InterPro" id="IPR006131">
    <property type="entry name" value="Asp_carbamoyltransf_Asp/Orn-bd"/>
</dbReference>
<dbReference type="PANTHER" id="PTHR45753">
    <property type="entry name" value="ORNITHINE CARBAMOYLTRANSFERASE, MITOCHONDRIAL"/>
    <property type="match status" value="1"/>
</dbReference>
<evidence type="ECO:0000313" key="11">
    <source>
        <dbReference type="Proteomes" id="UP001335737"/>
    </source>
</evidence>
<feature type="binding site" evidence="7">
    <location>
        <position position="126"/>
    </location>
    <ligand>
        <name>carbamoyl phosphate</name>
        <dbReference type="ChEBI" id="CHEBI:58228"/>
    </ligand>
</feature>
<keyword evidence="4 7" id="KW-0665">Pyrimidine biosynthesis</keyword>
<comment type="catalytic activity">
    <reaction evidence="6 7">
        <text>carbamoyl phosphate + L-aspartate = N-carbamoyl-L-aspartate + phosphate + H(+)</text>
        <dbReference type="Rhea" id="RHEA:20013"/>
        <dbReference type="ChEBI" id="CHEBI:15378"/>
        <dbReference type="ChEBI" id="CHEBI:29991"/>
        <dbReference type="ChEBI" id="CHEBI:32814"/>
        <dbReference type="ChEBI" id="CHEBI:43474"/>
        <dbReference type="ChEBI" id="CHEBI:58228"/>
        <dbReference type="EC" id="2.1.3.2"/>
    </reaction>
</comment>
<feature type="binding site" evidence="7">
    <location>
        <position position="209"/>
    </location>
    <ligand>
        <name>L-aspartate</name>
        <dbReference type="ChEBI" id="CHEBI:29991"/>
    </ligand>
</feature>
<dbReference type="PRINTS" id="PR00101">
    <property type="entry name" value="ATCASE"/>
</dbReference>
<feature type="domain" description="Aspartate/ornithine carbamoyltransferase carbamoyl-P binding" evidence="9">
    <location>
        <begin position="2"/>
        <end position="139"/>
    </location>
</feature>
<dbReference type="RefSeq" id="WP_327606313.1">
    <property type="nucleotide sequence ID" value="NZ_JARZFX010000001.1"/>
</dbReference>
<evidence type="ECO:0000256" key="6">
    <source>
        <dbReference type="ARBA" id="ARBA00048859"/>
    </source>
</evidence>
<reference evidence="10 11" key="1">
    <citation type="journal article" date="2024" name="Int. J. Syst. Evol. Microbiol.">
        <title>Virgibacillus tibetensis sp. nov., isolated from salt lake on the Tibetan Plateau of China.</title>
        <authorList>
            <person name="Phurbu D."/>
            <person name="Liu Z.-X."/>
            <person name="Wang R."/>
            <person name="Zheng Y.-Y."/>
            <person name="Liu H.-C."/>
            <person name="Zhou Y.-G."/>
            <person name="Yu Y.-J."/>
            <person name="Li A.-H."/>
        </authorList>
    </citation>
    <scope>NUCLEOTIDE SEQUENCE [LARGE SCALE GENOMIC DNA]</scope>
    <source>
        <strain evidence="10 11">C22-A2</strain>
    </source>
</reference>
<comment type="function">
    <text evidence="5 7">Catalyzes the condensation of carbamoyl phosphate and aspartate to form carbamoyl aspartate and inorganic phosphate, the committed step in the de novo pyrimidine nucleotide biosynthesis pathway.</text>
</comment>
<dbReference type="HAMAP" id="MF_00001">
    <property type="entry name" value="Asp_carb_tr"/>
    <property type="match status" value="1"/>
</dbReference>